<feature type="region of interest" description="Disordered" evidence="7">
    <location>
        <begin position="163"/>
        <end position="189"/>
    </location>
</feature>
<dbReference type="GO" id="GO:0003964">
    <property type="term" value="F:RNA-directed DNA polymerase activity"/>
    <property type="evidence" value="ECO:0007669"/>
    <property type="project" value="UniProtKB-KW"/>
</dbReference>
<keyword evidence="3" id="KW-0540">Nuclease</keyword>
<dbReference type="InterPro" id="IPR041373">
    <property type="entry name" value="RT_RNaseH"/>
</dbReference>
<dbReference type="Proteomes" id="UP001274896">
    <property type="component" value="Unassembled WGS sequence"/>
</dbReference>
<sequence>MYRALVSRGVFKYQGGEAGTYETLVDSGGAINLINHHLVEELRLPTLPCGTPLRVTAVDNRPIRKSFITRQTIPMTLQVGLFHTEELKETDFDANYDVGNRELLCIKESLEEWQLWLEGVRHPFLVLTDDRNLEYLRNAKRLNPRQARWLLFFTHFQISVTNRPGTKNSKSDALPRRHDPMNLPSHPEPIRPPSVVLAPIRWDLMEEIQ</sequence>
<evidence type="ECO:0000259" key="8">
    <source>
        <dbReference type="Pfam" id="PF17917"/>
    </source>
</evidence>
<dbReference type="AlphaFoldDB" id="A0AAE0Q911"/>
<keyword evidence="5" id="KW-0378">Hydrolase</keyword>
<dbReference type="SUPFAM" id="SSF56672">
    <property type="entry name" value="DNA/RNA polymerases"/>
    <property type="match status" value="1"/>
</dbReference>
<organism evidence="9 10">
    <name type="scientific">Hemibagrus guttatus</name>
    <dbReference type="NCBI Taxonomy" id="175788"/>
    <lineage>
        <taxon>Eukaryota</taxon>
        <taxon>Metazoa</taxon>
        <taxon>Chordata</taxon>
        <taxon>Craniata</taxon>
        <taxon>Vertebrata</taxon>
        <taxon>Euteleostomi</taxon>
        <taxon>Actinopterygii</taxon>
        <taxon>Neopterygii</taxon>
        <taxon>Teleostei</taxon>
        <taxon>Ostariophysi</taxon>
        <taxon>Siluriformes</taxon>
        <taxon>Bagridae</taxon>
        <taxon>Hemibagrus</taxon>
    </lineage>
</organism>
<feature type="compositionally biased region" description="Basic and acidic residues" evidence="7">
    <location>
        <begin position="169"/>
        <end position="180"/>
    </location>
</feature>
<feature type="domain" description="Reverse transcriptase RNase H-like" evidence="8">
    <location>
        <begin position="92"/>
        <end position="156"/>
    </location>
</feature>
<keyword evidence="1" id="KW-0808">Transferase</keyword>
<comment type="caution">
    <text evidence="9">The sequence shown here is derived from an EMBL/GenBank/DDBJ whole genome shotgun (WGS) entry which is preliminary data.</text>
</comment>
<evidence type="ECO:0000256" key="1">
    <source>
        <dbReference type="ARBA" id="ARBA00022679"/>
    </source>
</evidence>
<dbReference type="Pfam" id="PF17917">
    <property type="entry name" value="RT_RNaseH"/>
    <property type="match status" value="1"/>
</dbReference>
<evidence type="ECO:0000313" key="10">
    <source>
        <dbReference type="Proteomes" id="UP001274896"/>
    </source>
</evidence>
<evidence type="ECO:0000313" key="9">
    <source>
        <dbReference type="EMBL" id="KAK3516623.1"/>
    </source>
</evidence>
<dbReference type="GO" id="GO:0004519">
    <property type="term" value="F:endonuclease activity"/>
    <property type="evidence" value="ECO:0007669"/>
    <property type="project" value="UniProtKB-KW"/>
</dbReference>
<evidence type="ECO:0000256" key="5">
    <source>
        <dbReference type="ARBA" id="ARBA00022801"/>
    </source>
</evidence>
<reference evidence="9" key="1">
    <citation type="submission" date="2023-06" db="EMBL/GenBank/DDBJ databases">
        <title>Male Hemibagrus guttatus genome.</title>
        <authorList>
            <person name="Bian C."/>
        </authorList>
    </citation>
    <scope>NUCLEOTIDE SEQUENCE</scope>
    <source>
        <strain evidence="9">Male_cb2023</strain>
        <tissue evidence="9">Muscle</tissue>
    </source>
</reference>
<evidence type="ECO:0000256" key="2">
    <source>
        <dbReference type="ARBA" id="ARBA00022695"/>
    </source>
</evidence>
<evidence type="ECO:0000256" key="3">
    <source>
        <dbReference type="ARBA" id="ARBA00022722"/>
    </source>
</evidence>
<dbReference type="PANTHER" id="PTHR34072">
    <property type="entry name" value="ENZYMATIC POLYPROTEIN-RELATED"/>
    <property type="match status" value="1"/>
</dbReference>
<keyword evidence="6" id="KW-0695">RNA-directed DNA polymerase</keyword>
<evidence type="ECO:0000256" key="6">
    <source>
        <dbReference type="ARBA" id="ARBA00022918"/>
    </source>
</evidence>
<proteinExistence type="predicted"/>
<keyword evidence="2" id="KW-0548">Nucleotidyltransferase</keyword>
<evidence type="ECO:0000256" key="4">
    <source>
        <dbReference type="ARBA" id="ARBA00022759"/>
    </source>
</evidence>
<gene>
    <name evidence="9" type="ORF">QTP70_022039</name>
</gene>
<dbReference type="GO" id="GO:0016787">
    <property type="term" value="F:hydrolase activity"/>
    <property type="evidence" value="ECO:0007669"/>
    <property type="project" value="UniProtKB-KW"/>
</dbReference>
<dbReference type="CDD" id="cd00303">
    <property type="entry name" value="retropepsin_like"/>
    <property type="match status" value="1"/>
</dbReference>
<keyword evidence="10" id="KW-1185">Reference proteome</keyword>
<keyword evidence="4" id="KW-0255">Endonuclease</keyword>
<evidence type="ECO:0000256" key="7">
    <source>
        <dbReference type="SAM" id="MobiDB-lite"/>
    </source>
</evidence>
<dbReference type="InterPro" id="IPR043502">
    <property type="entry name" value="DNA/RNA_pol_sf"/>
</dbReference>
<protein>
    <recommendedName>
        <fullName evidence="8">Reverse transcriptase RNase H-like domain-containing protein</fullName>
    </recommendedName>
</protein>
<dbReference type="EMBL" id="JAUCMX010000019">
    <property type="protein sequence ID" value="KAK3516623.1"/>
    <property type="molecule type" value="Genomic_DNA"/>
</dbReference>
<accession>A0AAE0Q911</accession>
<name>A0AAE0Q911_9TELE</name>
<dbReference type="PANTHER" id="PTHR34072:SF42">
    <property type="entry name" value="INTEGRASE CATALYTIC DOMAIN-CONTAINING PROTEIN"/>
    <property type="match status" value="1"/>
</dbReference>